<accession>A0A382MN44</accession>
<feature type="non-terminal residue" evidence="2">
    <location>
        <position position="72"/>
    </location>
</feature>
<dbReference type="EMBL" id="UINC01094829">
    <property type="protein sequence ID" value="SVC50403.1"/>
    <property type="molecule type" value="Genomic_DNA"/>
</dbReference>
<keyword evidence="1" id="KW-0472">Membrane</keyword>
<evidence type="ECO:0000256" key="1">
    <source>
        <dbReference type="SAM" id="Phobius"/>
    </source>
</evidence>
<reference evidence="2" key="1">
    <citation type="submission" date="2018-05" db="EMBL/GenBank/DDBJ databases">
        <authorList>
            <person name="Lanie J.A."/>
            <person name="Ng W.-L."/>
            <person name="Kazmierczak K.M."/>
            <person name="Andrzejewski T.M."/>
            <person name="Davidsen T.M."/>
            <person name="Wayne K.J."/>
            <person name="Tettelin H."/>
            <person name="Glass J.I."/>
            <person name="Rusch D."/>
            <person name="Podicherti R."/>
            <person name="Tsui H.-C.T."/>
            <person name="Winkler M.E."/>
        </authorList>
    </citation>
    <scope>NUCLEOTIDE SEQUENCE</scope>
</reference>
<proteinExistence type="predicted"/>
<organism evidence="2">
    <name type="scientific">marine metagenome</name>
    <dbReference type="NCBI Taxonomy" id="408172"/>
    <lineage>
        <taxon>unclassified sequences</taxon>
        <taxon>metagenomes</taxon>
        <taxon>ecological metagenomes</taxon>
    </lineage>
</organism>
<name>A0A382MN44_9ZZZZ</name>
<protein>
    <submittedName>
        <fullName evidence="2">Uncharacterized protein</fullName>
    </submittedName>
</protein>
<keyword evidence="1" id="KW-1133">Transmembrane helix</keyword>
<evidence type="ECO:0000313" key="2">
    <source>
        <dbReference type="EMBL" id="SVC50403.1"/>
    </source>
</evidence>
<gene>
    <name evidence="2" type="ORF">METZ01_LOCUS303257</name>
</gene>
<sequence>MVAATPTGIPWYYWALLTVICWGTYGVCMHTGSANMANKEHGRLMAFLWVGLAYFLTAVITPLIILKLKGGS</sequence>
<dbReference type="AlphaFoldDB" id="A0A382MN44"/>
<keyword evidence="1" id="KW-0812">Transmembrane</keyword>
<feature type="transmembrane region" description="Helical" evidence="1">
    <location>
        <begin position="44"/>
        <end position="66"/>
    </location>
</feature>
<feature type="transmembrane region" description="Helical" evidence="1">
    <location>
        <begin position="12"/>
        <end position="32"/>
    </location>
</feature>